<dbReference type="GO" id="GO:0046872">
    <property type="term" value="F:metal ion binding"/>
    <property type="evidence" value="ECO:0007669"/>
    <property type="project" value="InterPro"/>
</dbReference>
<dbReference type="SUPFAM" id="SSF55816">
    <property type="entry name" value="5'-nucleotidase (syn. UDP-sugar hydrolase), C-terminal domain"/>
    <property type="match status" value="1"/>
</dbReference>
<dbReference type="PRINTS" id="PR01607">
    <property type="entry name" value="APYRASEFAMLY"/>
</dbReference>
<dbReference type="GO" id="GO:0030288">
    <property type="term" value="C:outer membrane-bounded periplasmic space"/>
    <property type="evidence" value="ECO:0007669"/>
    <property type="project" value="TreeGrafter"/>
</dbReference>
<proteinExistence type="inferred from homology"/>
<evidence type="ECO:0000313" key="8">
    <source>
        <dbReference type="Proteomes" id="UP000199612"/>
    </source>
</evidence>
<keyword evidence="4" id="KW-0472">Membrane</keyword>
<evidence type="ECO:0000256" key="4">
    <source>
        <dbReference type="SAM" id="Phobius"/>
    </source>
</evidence>
<feature type="domain" description="5'-Nucleotidase C-terminal" evidence="6">
    <location>
        <begin position="353"/>
        <end position="508"/>
    </location>
</feature>
<dbReference type="Pfam" id="PF00149">
    <property type="entry name" value="Metallophos"/>
    <property type="match status" value="1"/>
</dbReference>
<keyword evidence="4" id="KW-0812">Transmembrane</keyword>
<keyword evidence="2" id="KW-0547">Nucleotide-binding</keyword>
<feature type="transmembrane region" description="Helical" evidence="4">
    <location>
        <begin position="690"/>
        <end position="709"/>
    </location>
</feature>
<reference evidence="8" key="1">
    <citation type="submission" date="2016-10" db="EMBL/GenBank/DDBJ databases">
        <authorList>
            <person name="Varghese N."/>
            <person name="Submissions S."/>
        </authorList>
    </citation>
    <scope>NUCLEOTIDE SEQUENCE [LARGE SCALE GENOMIC DNA]</scope>
    <source>
        <strain evidence="8">DSM 23664</strain>
    </source>
</reference>
<dbReference type="STRING" id="753702.SAMN04488102_10694"/>
<evidence type="ECO:0000256" key="2">
    <source>
        <dbReference type="RuleBase" id="RU362119"/>
    </source>
</evidence>
<evidence type="ECO:0000259" key="6">
    <source>
        <dbReference type="Pfam" id="PF02872"/>
    </source>
</evidence>
<dbReference type="InterPro" id="IPR008334">
    <property type="entry name" value="5'-Nucleotdase_C"/>
</dbReference>
<dbReference type="GO" id="GO:0000166">
    <property type="term" value="F:nucleotide binding"/>
    <property type="evidence" value="ECO:0007669"/>
    <property type="project" value="UniProtKB-KW"/>
</dbReference>
<dbReference type="AlphaFoldDB" id="A0A1I1IZB4"/>
<protein>
    <submittedName>
        <fullName evidence="7">2',3'-cyclic-nucleotide 2'-phosphodiesterase / 3'-nucleotidase</fullName>
    </submittedName>
</protein>
<dbReference type="Pfam" id="PF02872">
    <property type="entry name" value="5_nucleotid_C"/>
    <property type="match status" value="1"/>
</dbReference>
<sequence>MTNKNRIAKKLGLLTCVTVMASLSATLPNEAYAAEENTKLTIVGTTDLHGNIYNWSYENGEEVEDMGMAKVYSVIEDIRAENPNTLLIDNGDAIQGTILTDDLYNTDLSLTNPVIDVMNFMGYDAMTLGNHEFNFGLDLVDKIMDEAEFPILAANIKHKEDNSYFALPYTIVEVDGIDVGIIGFTNPNIPKWDGPKVTELEFEDFLTAAEAPMQELNEQADVIIASSHSSYTGGYEETGGYINDDAQKILEAYPEISALLVGHSHSAVEEMYDGTAVGGAIDAGEQVVRFDLEISQEGEEYTVESSTVDLISVESYAASEELKTYAAEYHANTLDFLDEVIGQASGDFVPESEVAGIPEAQLQDTAVIDLINNVQLAATGADVAGAALFNRDSNLEAGDLSYADIFDIYKYPNTLVGVEVTGAQLKEYMEWSADYYNQYTEGDVTISFDPEIRGYNYDMFQGVDYKVDISKPKGERIVDVMFNGEPLEDDQVLKLAINNYRYGGLSGMGIVTEDPYFESDPKSLRSYIADTIREAGTIDPETDNNWEIVGADLDHPLRDYIIAEVNAGNIELPVAEDGGRSFNSKALNVYELIDNGVIPESVLIEYGLIEDPEAPEDEEEQEEEEEETETPEETEEPVEEEEEQEEDKEDDEKDTDKDSDSDKDTDDEKDSDKDSEEEGERLPETATATWTLGLIGLGSVSLGSAAHFFKKKVK</sequence>
<keyword evidence="4" id="KW-1133">Transmembrane helix</keyword>
<dbReference type="GO" id="GO:0016788">
    <property type="term" value="F:hydrolase activity, acting on ester bonds"/>
    <property type="evidence" value="ECO:0007669"/>
    <property type="project" value="InterPro"/>
</dbReference>
<accession>A0A1I1IZB4</accession>
<dbReference type="Proteomes" id="UP000199612">
    <property type="component" value="Unassembled WGS sequence"/>
</dbReference>
<keyword evidence="8" id="KW-1185">Reference proteome</keyword>
<keyword evidence="1 2" id="KW-0732">Signal</keyword>
<dbReference type="PROSITE" id="PS00786">
    <property type="entry name" value="5_NUCLEOTIDASE_2"/>
    <property type="match status" value="1"/>
</dbReference>
<dbReference type="Gene3D" id="3.90.780.10">
    <property type="entry name" value="5'-Nucleotidase, C-terminal domain"/>
    <property type="match status" value="1"/>
</dbReference>
<dbReference type="InterPro" id="IPR004843">
    <property type="entry name" value="Calcineurin-like_PHP"/>
</dbReference>
<dbReference type="Gene3D" id="3.60.21.10">
    <property type="match status" value="1"/>
</dbReference>
<dbReference type="InterPro" id="IPR029052">
    <property type="entry name" value="Metallo-depent_PP-like"/>
</dbReference>
<evidence type="ECO:0000256" key="3">
    <source>
        <dbReference type="SAM" id="MobiDB-lite"/>
    </source>
</evidence>
<feature type="compositionally biased region" description="Acidic residues" evidence="3">
    <location>
        <begin position="663"/>
        <end position="679"/>
    </location>
</feature>
<evidence type="ECO:0000256" key="1">
    <source>
        <dbReference type="ARBA" id="ARBA00022729"/>
    </source>
</evidence>
<comment type="similarity">
    <text evidence="2">Belongs to the 5'-nucleotidase family.</text>
</comment>
<name>A0A1I1IZB4_9LACT</name>
<keyword evidence="2" id="KW-0378">Hydrolase</keyword>
<feature type="domain" description="Calcineurin-like phosphoesterase" evidence="5">
    <location>
        <begin position="41"/>
        <end position="266"/>
    </location>
</feature>
<feature type="signal peptide" evidence="2">
    <location>
        <begin position="1"/>
        <end position="33"/>
    </location>
</feature>
<feature type="chain" id="PRO_5011330453" evidence="2">
    <location>
        <begin position="34"/>
        <end position="714"/>
    </location>
</feature>
<dbReference type="PANTHER" id="PTHR11575:SF6">
    <property type="entry name" value="2',3'-CYCLIC-NUCLEOTIDE 2'-PHOSPHODIESTERASE_3'-NUCLEOTIDASE"/>
    <property type="match status" value="1"/>
</dbReference>
<dbReference type="SUPFAM" id="SSF56300">
    <property type="entry name" value="Metallo-dependent phosphatases"/>
    <property type="match status" value="1"/>
</dbReference>
<dbReference type="RefSeq" id="WP_218147229.1">
    <property type="nucleotide sequence ID" value="NZ_FOLT01000006.1"/>
</dbReference>
<dbReference type="GO" id="GO:0009166">
    <property type="term" value="P:nucleotide catabolic process"/>
    <property type="evidence" value="ECO:0007669"/>
    <property type="project" value="InterPro"/>
</dbReference>
<dbReference type="InterPro" id="IPR006146">
    <property type="entry name" value="5'-Nucleotdase_CS"/>
</dbReference>
<feature type="region of interest" description="Disordered" evidence="3">
    <location>
        <begin position="610"/>
        <end position="688"/>
    </location>
</feature>
<dbReference type="InterPro" id="IPR036907">
    <property type="entry name" value="5'-Nucleotdase_C_sf"/>
</dbReference>
<evidence type="ECO:0000313" key="7">
    <source>
        <dbReference type="EMBL" id="SFC41604.1"/>
    </source>
</evidence>
<organism evidence="7 8">
    <name type="scientific">Alkalibacterium subtropicum</name>
    <dbReference type="NCBI Taxonomy" id="753702"/>
    <lineage>
        <taxon>Bacteria</taxon>
        <taxon>Bacillati</taxon>
        <taxon>Bacillota</taxon>
        <taxon>Bacilli</taxon>
        <taxon>Lactobacillales</taxon>
        <taxon>Carnobacteriaceae</taxon>
        <taxon>Alkalibacterium</taxon>
    </lineage>
</organism>
<evidence type="ECO:0000259" key="5">
    <source>
        <dbReference type="Pfam" id="PF00149"/>
    </source>
</evidence>
<dbReference type="InterPro" id="IPR006179">
    <property type="entry name" value="5_nucleotidase/apyrase"/>
</dbReference>
<gene>
    <name evidence="7" type="ORF">SAMN04488102_10694</name>
</gene>
<dbReference type="PANTHER" id="PTHR11575">
    <property type="entry name" value="5'-NUCLEOTIDASE-RELATED"/>
    <property type="match status" value="1"/>
</dbReference>
<feature type="compositionally biased region" description="Acidic residues" evidence="3">
    <location>
        <begin position="610"/>
        <end position="653"/>
    </location>
</feature>
<dbReference type="EMBL" id="FOLT01000006">
    <property type="protein sequence ID" value="SFC41604.1"/>
    <property type="molecule type" value="Genomic_DNA"/>
</dbReference>